<dbReference type="InterPro" id="IPR051952">
    <property type="entry name" value="Golgi-autophagy_related"/>
</dbReference>
<evidence type="ECO:0000313" key="4">
    <source>
        <dbReference type="Proteomes" id="UP000504634"/>
    </source>
</evidence>
<feature type="domain" description="GRIP" evidence="3">
    <location>
        <begin position="550"/>
        <end position="599"/>
    </location>
</feature>
<protein>
    <submittedName>
        <fullName evidence="5">Golgin subfamily A member 1</fullName>
    </submittedName>
</protein>
<feature type="coiled-coil region" evidence="2">
    <location>
        <begin position="71"/>
        <end position="105"/>
    </location>
</feature>
<dbReference type="PANTHER" id="PTHR23157">
    <property type="entry name" value="GRIP AND COILED-COIL DOMAIN-CONTAINING PROTEIN 1"/>
    <property type="match status" value="1"/>
</dbReference>
<accession>A0A6J2UIP7</accession>
<gene>
    <name evidence="5" type="primary">LOC115634474</name>
</gene>
<dbReference type="SMART" id="SM00755">
    <property type="entry name" value="Grip"/>
    <property type="match status" value="1"/>
</dbReference>
<dbReference type="Pfam" id="PF01465">
    <property type="entry name" value="GRIP"/>
    <property type="match status" value="1"/>
</dbReference>
<evidence type="ECO:0000256" key="2">
    <source>
        <dbReference type="SAM" id="Coils"/>
    </source>
</evidence>
<evidence type="ECO:0000313" key="5">
    <source>
        <dbReference type="RefSeq" id="XP_030388065.1"/>
    </source>
</evidence>
<dbReference type="GeneID" id="115634474"/>
<keyword evidence="4" id="KW-1185">Reference proteome</keyword>
<evidence type="ECO:0000256" key="1">
    <source>
        <dbReference type="ARBA" id="ARBA00023054"/>
    </source>
</evidence>
<dbReference type="CTD" id="36492"/>
<name>A0A6J2UIP7_DROLE</name>
<feature type="coiled-coil region" evidence="2">
    <location>
        <begin position="152"/>
        <end position="515"/>
    </location>
</feature>
<dbReference type="PROSITE" id="PS50913">
    <property type="entry name" value="GRIP"/>
    <property type="match status" value="1"/>
</dbReference>
<proteinExistence type="predicted"/>
<dbReference type="AlphaFoldDB" id="A0A6J2UIP7"/>
<dbReference type="InterPro" id="IPR000237">
    <property type="entry name" value="GRIP_dom"/>
</dbReference>
<keyword evidence="1 2" id="KW-0175">Coiled coil</keyword>
<sequence length="625" mass="72639">MFATLKNKIKEETGDDVSTSASQVHQRYGSNNNINNYRLRSRRVSVNSNFADELGGAFSESEQICQLRSQCNELTTKVSSLSQSLQQLQEEKTRIEKTNAILLESVKVAQTQKDIYCEEQEKIQNLQQIEIDKLKNLLSFREQEAVDRMGAMQQQYQQIDNLTQELERLKTIEPVAEDLRDELQQIRHSTQQEKNQLTTTLAAVQEENHHFKMRLKIVEEARLETLAKMNAEQQVQALVHEHKRLEQLLEEAHLQLSDIKSSWSGQNLALETQVSRLSKQVAEETTEKRKALKVRDDANERNKQLQFELQKSQEEVAQRNNKIKLLEDEVDELNLALKECREDNEQQILYERNKSQTLETETKDLKTRLASAEERFSDYTTNAEQVAKKLRAHVNEKEEQLSEAQSQLEVEREEKLTALLRNAEISQSEEMLKQQLRMERTDLNELQDKHKQLEQEVNKARQSLKLLNEASQQHTQNLADYEQAQQEILDKNKTIKTLNQRLVDLRKTLQKEFRNSQSTSENDQQIAIPKFKCTNAALDAFQGENKANCIVMDEVNFKYLKHVIVKFLTSREVEARHLIRAVSTLLQLSSEEEKLLHDTLNWKMSWFGAKPNHGSGQHAWSIPPS</sequence>
<dbReference type="GO" id="GO:0005794">
    <property type="term" value="C:Golgi apparatus"/>
    <property type="evidence" value="ECO:0007669"/>
    <property type="project" value="TreeGrafter"/>
</dbReference>
<dbReference type="OrthoDB" id="5848685at2759"/>
<organism evidence="4 5">
    <name type="scientific">Drosophila lebanonensis</name>
    <name type="common">Fruit fly</name>
    <name type="synonym">Scaptodrosophila lebanonensis</name>
    <dbReference type="NCBI Taxonomy" id="7225"/>
    <lineage>
        <taxon>Eukaryota</taxon>
        <taxon>Metazoa</taxon>
        <taxon>Ecdysozoa</taxon>
        <taxon>Arthropoda</taxon>
        <taxon>Hexapoda</taxon>
        <taxon>Insecta</taxon>
        <taxon>Pterygota</taxon>
        <taxon>Neoptera</taxon>
        <taxon>Endopterygota</taxon>
        <taxon>Diptera</taxon>
        <taxon>Brachycera</taxon>
        <taxon>Muscomorpha</taxon>
        <taxon>Ephydroidea</taxon>
        <taxon>Drosophilidae</taxon>
        <taxon>Scaptodrosophila</taxon>
    </lineage>
</organism>
<evidence type="ECO:0000259" key="3">
    <source>
        <dbReference type="PROSITE" id="PS50913"/>
    </source>
</evidence>
<dbReference type="PANTHER" id="PTHR23157:SF24">
    <property type="entry name" value="GOLGIN SUBFAMILY A MEMBER 1"/>
    <property type="match status" value="1"/>
</dbReference>
<reference evidence="5" key="1">
    <citation type="submission" date="2025-08" db="UniProtKB">
        <authorList>
            <consortium name="RefSeq"/>
        </authorList>
    </citation>
    <scope>IDENTIFICATION</scope>
    <source>
        <strain evidence="5">11010-0011.00</strain>
        <tissue evidence="5">Whole body</tissue>
    </source>
</reference>
<dbReference type="RefSeq" id="XP_030388065.1">
    <property type="nucleotide sequence ID" value="XM_030532205.1"/>
</dbReference>
<dbReference type="Proteomes" id="UP000504634">
    <property type="component" value="Unplaced"/>
</dbReference>